<sequence>MIGPQRPPCDAAAIRARPCGRESPPVAAGWVLAATILGSGMAFIDGTVVNVALPAIQQGLGATASATQWVVNVYTLMLGALVLAGGAAGDRFGRRRVFLGGIAVFALASAGCAAAPGPASLIAA</sequence>
<dbReference type="InterPro" id="IPR036259">
    <property type="entry name" value="MFS_trans_sf"/>
</dbReference>
<name>A0A6J4JTL8_9PROT</name>
<keyword evidence="5 6" id="KW-0472">Membrane</keyword>
<dbReference type="InterPro" id="IPR020846">
    <property type="entry name" value="MFS_dom"/>
</dbReference>
<evidence type="ECO:0000256" key="6">
    <source>
        <dbReference type="SAM" id="Phobius"/>
    </source>
</evidence>
<comment type="subcellular location">
    <subcellularLocation>
        <location evidence="1">Membrane</location>
        <topology evidence="1">Multi-pass membrane protein</topology>
    </subcellularLocation>
</comment>
<evidence type="ECO:0000256" key="1">
    <source>
        <dbReference type="ARBA" id="ARBA00004141"/>
    </source>
</evidence>
<dbReference type="GO" id="GO:0016020">
    <property type="term" value="C:membrane"/>
    <property type="evidence" value="ECO:0007669"/>
    <property type="project" value="UniProtKB-SubCell"/>
</dbReference>
<keyword evidence="3 6" id="KW-0812">Transmembrane</keyword>
<dbReference type="Pfam" id="PF07690">
    <property type="entry name" value="MFS_1"/>
    <property type="match status" value="1"/>
</dbReference>
<dbReference type="GO" id="GO:0022857">
    <property type="term" value="F:transmembrane transporter activity"/>
    <property type="evidence" value="ECO:0007669"/>
    <property type="project" value="InterPro"/>
</dbReference>
<dbReference type="Gene3D" id="1.20.1720.10">
    <property type="entry name" value="Multidrug resistance protein D"/>
    <property type="match status" value="1"/>
</dbReference>
<feature type="transmembrane region" description="Helical" evidence="6">
    <location>
        <begin position="97"/>
        <end position="116"/>
    </location>
</feature>
<feature type="domain" description="Major facilitator superfamily (MFS) profile" evidence="7">
    <location>
        <begin position="31"/>
        <end position="124"/>
    </location>
</feature>
<evidence type="ECO:0000259" key="7">
    <source>
        <dbReference type="PROSITE" id="PS50850"/>
    </source>
</evidence>
<dbReference type="PANTHER" id="PTHR42718">
    <property type="entry name" value="MAJOR FACILITATOR SUPERFAMILY MULTIDRUG TRANSPORTER MFSC"/>
    <property type="match status" value="1"/>
</dbReference>
<feature type="non-terminal residue" evidence="8">
    <location>
        <position position="124"/>
    </location>
</feature>
<gene>
    <name evidence="8" type="ORF">AVDCRST_MAG08-4290</name>
</gene>
<accession>A0A6J4JTL8</accession>
<keyword evidence="2" id="KW-0813">Transport</keyword>
<keyword evidence="4 6" id="KW-1133">Transmembrane helix</keyword>
<dbReference type="PROSITE" id="PS50850">
    <property type="entry name" value="MFS"/>
    <property type="match status" value="1"/>
</dbReference>
<dbReference type="InterPro" id="IPR011701">
    <property type="entry name" value="MFS"/>
</dbReference>
<protein>
    <submittedName>
        <fullName evidence="8">Uncharacterized MFS-type transporter</fullName>
    </submittedName>
</protein>
<evidence type="ECO:0000256" key="3">
    <source>
        <dbReference type="ARBA" id="ARBA00022692"/>
    </source>
</evidence>
<feature type="transmembrane region" description="Helical" evidence="6">
    <location>
        <begin position="69"/>
        <end position="88"/>
    </location>
</feature>
<dbReference type="PANTHER" id="PTHR42718:SF9">
    <property type="entry name" value="MAJOR FACILITATOR SUPERFAMILY MULTIDRUG TRANSPORTER MFSC"/>
    <property type="match status" value="1"/>
</dbReference>
<dbReference type="EMBL" id="CADCTG010000343">
    <property type="protein sequence ID" value="CAA9286947.1"/>
    <property type="molecule type" value="Genomic_DNA"/>
</dbReference>
<feature type="transmembrane region" description="Helical" evidence="6">
    <location>
        <begin position="27"/>
        <end position="49"/>
    </location>
</feature>
<evidence type="ECO:0000256" key="4">
    <source>
        <dbReference type="ARBA" id="ARBA00022989"/>
    </source>
</evidence>
<dbReference type="SUPFAM" id="SSF103473">
    <property type="entry name" value="MFS general substrate transporter"/>
    <property type="match status" value="1"/>
</dbReference>
<organism evidence="8">
    <name type="scientific">uncultured Acetobacteraceae bacterium</name>
    <dbReference type="NCBI Taxonomy" id="169975"/>
    <lineage>
        <taxon>Bacteria</taxon>
        <taxon>Pseudomonadati</taxon>
        <taxon>Pseudomonadota</taxon>
        <taxon>Alphaproteobacteria</taxon>
        <taxon>Acetobacterales</taxon>
        <taxon>Acetobacteraceae</taxon>
        <taxon>environmental samples</taxon>
    </lineage>
</organism>
<dbReference type="AlphaFoldDB" id="A0A6J4JTL8"/>
<proteinExistence type="predicted"/>
<evidence type="ECO:0000256" key="2">
    <source>
        <dbReference type="ARBA" id="ARBA00022448"/>
    </source>
</evidence>
<reference evidence="8" key="1">
    <citation type="submission" date="2020-02" db="EMBL/GenBank/DDBJ databases">
        <authorList>
            <person name="Meier V. D."/>
        </authorList>
    </citation>
    <scope>NUCLEOTIDE SEQUENCE</scope>
    <source>
        <strain evidence="8">AVDCRST_MAG08</strain>
    </source>
</reference>
<evidence type="ECO:0000313" key="8">
    <source>
        <dbReference type="EMBL" id="CAA9286947.1"/>
    </source>
</evidence>
<evidence type="ECO:0000256" key="5">
    <source>
        <dbReference type="ARBA" id="ARBA00023136"/>
    </source>
</evidence>